<dbReference type="AlphaFoldDB" id="M0LTV6"/>
<proteinExistence type="predicted"/>
<reference evidence="2 3" key="1">
    <citation type="journal article" date="2014" name="PLoS Genet.">
        <title>Phylogenetically driven sequencing of extremely halophilic archaea reveals strategies for static and dynamic osmo-response.</title>
        <authorList>
            <person name="Becker E.A."/>
            <person name="Seitzer P.M."/>
            <person name="Tritt A."/>
            <person name="Larsen D."/>
            <person name="Krusor M."/>
            <person name="Yao A.I."/>
            <person name="Wu D."/>
            <person name="Madern D."/>
            <person name="Eisen J.A."/>
            <person name="Darling A.E."/>
            <person name="Facciotti M.T."/>
        </authorList>
    </citation>
    <scope>NUCLEOTIDE SEQUENCE [LARGE SCALE GENOMIC DNA]</scope>
    <source>
        <strain evidence="2 3">100A6</strain>
    </source>
</reference>
<organism evidence="2 3">
    <name type="scientific">Halococcus hamelinensis 100A6</name>
    <dbReference type="NCBI Taxonomy" id="1132509"/>
    <lineage>
        <taxon>Archaea</taxon>
        <taxon>Methanobacteriati</taxon>
        <taxon>Methanobacteriota</taxon>
        <taxon>Stenosarchaea group</taxon>
        <taxon>Halobacteria</taxon>
        <taxon>Halobacteriales</taxon>
        <taxon>Halococcaceae</taxon>
        <taxon>Halococcus</taxon>
    </lineage>
</organism>
<feature type="region of interest" description="Disordered" evidence="1">
    <location>
        <begin position="1"/>
        <end position="30"/>
    </location>
</feature>
<name>M0LTV6_9EURY</name>
<keyword evidence="3" id="KW-1185">Reference proteome</keyword>
<feature type="compositionally biased region" description="Polar residues" evidence="1">
    <location>
        <begin position="1"/>
        <end position="11"/>
    </location>
</feature>
<comment type="caution">
    <text evidence="2">The sequence shown here is derived from an EMBL/GenBank/DDBJ whole genome shotgun (WGS) entry which is preliminary data.</text>
</comment>
<sequence>MADGTTDSMNDTHGIGETPSCPSCGSGDVERIEGGAAGIYRCTNCDEEFDADDDDDHAKSETGQES</sequence>
<dbReference type="OrthoDB" id="213272at2157"/>
<gene>
    <name evidence="2" type="ORF">C447_15011</name>
</gene>
<evidence type="ECO:0000256" key="1">
    <source>
        <dbReference type="SAM" id="MobiDB-lite"/>
    </source>
</evidence>
<dbReference type="Proteomes" id="UP000011566">
    <property type="component" value="Unassembled WGS sequence"/>
</dbReference>
<evidence type="ECO:0000313" key="3">
    <source>
        <dbReference type="Proteomes" id="UP000011566"/>
    </source>
</evidence>
<dbReference type="EMBL" id="AOMB01000041">
    <property type="protein sequence ID" value="EMA36578.1"/>
    <property type="molecule type" value="Genomic_DNA"/>
</dbReference>
<accession>M0LTV6</accession>
<evidence type="ECO:0000313" key="2">
    <source>
        <dbReference type="EMBL" id="EMA36578.1"/>
    </source>
</evidence>
<protein>
    <submittedName>
        <fullName evidence="2">Uncharacterized protein</fullName>
    </submittedName>
</protein>
<dbReference type="PATRIC" id="fig|1132509.6.peg.3493"/>